<dbReference type="AlphaFoldDB" id="A0A0R1HXS7"/>
<dbReference type="STRING" id="1302272.FC96_GL000303"/>
<dbReference type="EMBL" id="AZCX01000001">
    <property type="protein sequence ID" value="KRK49379.1"/>
    <property type="molecule type" value="Genomic_DNA"/>
</dbReference>
<keyword evidence="3" id="KW-1185">Reference proteome</keyword>
<name>A0A0R1HXS7_9LACO</name>
<evidence type="ECO:0000313" key="3">
    <source>
        <dbReference type="Proteomes" id="UP000050911"/>
    </source>
</evidence>
<proteinExistence type="predicted"/>
<dbReference type="Proteomes" id="UP000050911">
    <property type="component" value="Unassembled WGS sequence"/>
</dbReference>
<evidence type="ECO:0000259" key="1">
    <source>
        <dbReference type="Pfam" id="PF14493"/>
    </source>
</evidence>
<dbReference type="Pfam" id="PF14493">
    <property type="entry name" value="HTH_40"/>
    <property type="match status" value="1"/>
</dbReference>
<organism evidence="2 3">
    <name type="scientific">Secundilactobacillus kimchicus JCM 15530</name>
    <dbReference type="NCBI Taxonomy" id="1302272"/>
    <lineage>
        <taxon>Bacteria</taxon>
        <taxon>Bacillati</taxon>
        <taxon>Bacillota</taxon>
        <taxon>Bacilli</taxon>
        <taxon>Lactobacillales</taxon>
        <taxon>Lactobacillaceae</taxon>
        <taxon>Secundilactobacillus</taxon>
    </lineage>
</organism>
<comment type="caution">
    <text evidence="2">The sequence shown here is derived from an EMBL/GenBank/DDBJ whole genome shotgun (WGS) entry which is preliminary data.</text>
</comment>
<sequence length="365" mass="41002">MGKCGQFSVGGTVMNKALLLQLLSDDQPRRIRVIENLLVGKRTVSTLYWGLRYDLLAWFGFEKHLARRDVANALNQLVADGSATVTNLVAQLTPTGAIQKHQLAKVTYQPVALSSWLTVARPEAWQGLQLAVQVVSEFQAANRQYYPLQVAFETRQTVKRWFLAQRRPTLAKQVRGELGQFLSAIPEPVADLWASLLVGHQTPGKTVEQLFEMTHRSALELTVIQDDIMTQLVLVTQAAPTSFPVLHELLQAWQVSPISPSAAQTLANYRAGATLSTIVEHRRLKPSTVHEHLLEAAIFLSVQQFPYAKLLPNDLQRAFAQRLTGSIDDWAFDQVSDLKIEFWQFRLYEIMRSKLSDDGDDSTTL</sequence>
<accession>A0A0R1HXS7</accession>
<evidence type="ECO:0000313" key="2">
    <source>
        <dbReference type="EMBL" id="KRK49379.1"/>
    </source>
</evidence>
<dbReference type="PATRIC" id="fig|1302272.5.peg.300"/>
<reference evidence="2 3" key="1">
    <citation type="journal article" date="2015" name="Genome Announc.">
        <title>Expanding the biotechnology potential of lactobacilli through comparative genomics of 213 strains and associated genera.</title>
        <authorList>
            <person name="Sun Z."/>
            <person name="Harris H.M."/>
            <person name="McCann A."/>
            <person name="Guo C."/>
            <person name="Argimon S."/>
            <person name="Zhang W."/>
            <person name="Yang X."/>
            <person name="Jeffery I.B."/>
            <person name="Cooney J.C."/>
            <person name="Kagawa T.F."/>
            <person name="Liu W."/>
            <person name="Song Y."/>
            <person name="Salvetti E."/>
            <person name="Wrobel A."/>
            <person name="Rasinkangas P."/>
            <person name="Parkhill J."/>
            <person name="Rea M.C."/>
            <person name="O'Sullivan O."/>
            <person name="Ritari J."/>
            <person name="Douillard F.P."/>
            <person name="Paul Ross R."/>
            <person name="Yang R."/>
            <person name="Briner A.E."/>
            <person name="Felis G.E."/>
            <person name="de Vos W.M."/>
            <person name="Barrangou R."/>
            <person name="Klaenhammer T.R."/>
            <person name="Caufield P.W."/>
            <person name="Cui Y."/>
            <person name="Zhang H."/>
            <person name="O'Toole P.W."/>
        </authorList>
    </citation>
    <scope>NUCLEOTIDE SEQUENCE [LARGE SCALE GENOMIC DNA]</scope>
    <source>
        <strain evidence="2 3">JCM 15530</strain>
    </source>
</reference>
<protein>
    <recommendedName>
        <fullName evidence="1">Helicase Helix-turn-helix domain-containing protein</fullName>
    </recommendedName>
</protein>
<feature type="domain" description="Helicase Helix-turn-helix" evidence="1">
    <location>
        <begin position="261"/>
        <end position="323"/>
    </location>
</feature>
<gene>
    <name evidence="2" type="ORF">FC96_GL000303</name>
</gene>
<dbReference type="InterPro" id="IPR029491">
    <property type="entry name" value="Helicase_HTH"/>
</dbReference>